<name>E0VLS3_PEDHC</name>
<sequence>MSELQATVEFSIELHKFYNVDLFQRGFYQIRTNLKVSPKLSVKIEVNLAKNLVGSEQIFSPFVDNGCGVSRVFQILYRNQEILLDNVILFRIEEILEKADFSLNVELWFTEQPYLFCQQNGTSCVSIRTLKFHFSPIKGLHYHLPVLFDYFHLAAVTITIHAILIALHQPYINTPRSSKPLFGTSYRLHTHYPQSMDTLFFGSMNGAKCVSSGARLSHARRIHQEVCSILLTTYDTLQTQLQEYMKLLPTWQQFKLETSDCVKRLNNLSENAKLIEAEDDFITVANSDIAQLCAENIILWQQFLDAFTCKVPILQYLAKYHHQLRVKRFAEAFFVVDNPRQSASGCYDANYQSYLAVSETVRRSRYLASLPPLPVTCSELDGDIATMPIIFEDQYQDVAEFARRRNGTSKSLENESDIVPQCSVKQEDCSCGIVAILESRSQNSSNHLKLSNQRSLNFQKLNTHVSLKKSTIDKENIVKATLTIGSCFKEKEMMTNISTMLLRYNDEKNSKTGATDSYKTFPMPYNVPNTSSKISNKDCWSSETTSSKNSKEKANNNCKVNFGASKKLEQSLSAPFSLSEYPSVQNNCGYTLIGSLKHSESTLSMPNARGIHAEIINNNLKCFLGNCSESMPNLIQSPNDSPKNFGLITSRFSHKRYLENKDILALYEINDSTIIEESADDPGSVLEIKPSKFASGQFLSSPLSSVSDELTSEQSGWVSNSSRHSSETHSSSGALSPDAALNGKELPDYSTLQLQKINSSPLEPILDGEVLLEKLEKLAVRCEKSNKQNTDSCYDDFRVSPPHQFRDAPSPPEHFRDSPGTTLNIEKHSKDSVDNLLYHLYDFDFEKKSKTKFELKKKNLKSSLENLSFDIFKEPYKKREGSSGKKVKKKGKGKKVKVTSDEGFDELESKYNDSDTSTTESQSSTRKINDKSKLVYKFKNPFQGKLKYNNFESETLTFIKAKEDFKKQMNFTGMIYSDFPTLASTLPYFHISDEYRIFSPEGLHLIICVHGLDGNSSDLRLVKTYVELGLPGANLEFLMSERNQGDTFSDFDSMTDKLVAEILYHIETCGPTPSKISFIGHSLGNIIIRSAITRPQLKHLLPRFHTFLSLSGPHLGTLYNNSGLVNMGMWFMQKWKKSGSLLQLSLKDASDVRQTFLYKLSVKSNLHYFRHVLLCGSSQDRYVPIHSARIELCKSAIKDSTIQVVYREMVRNIMNPVINSTDTTLVRYDIHHALPNTANSLIGRAAHIAVLDSELFIEKFLVVTGLKYFR</sequence>
<dbReference type="Pfam" id="PF05057">
    <property type="entry name" value="DUF676"/>
    <property type="match status" value="1"/>
</dbReference>
<dbReference type="InterPro" id="IPR022122">
    <property type="entry name" value="DUF3657"/>
</dbReference>
<dbReference type="EMBL" id="AAZO01003398">
    <property type="status" value="NOT_ANNOTATED_CDS"/>
    <property type="molecule type" value="Genomic_DNA"/>
</dbReference>
<dbReference type="PANTHER" id="PTHR12482:SF5">
    <property type="entry name" value="DUF676 DOMAIN-CONTAINING PROTEIN"/>
    <property type="match status" value="1"/>
</dbReference>
<reference evidence="4" key="1">
    <citation type="submission" date="2007-04" db="EMBL/GenBank/DDBJ databases">
        <title>Annotation of Pediculus humanus corporis strain USDA.</title>
        <authorList>
            <person name="Kirkness E."/>
            <person name="Hannick L."/>
            <person name="Hass B."/>
            <person name="Bruggner R."/>
            <person name="Lawson D."/>
            <person name="Bidwell S."/>
            <person name="Joardar V."/>
            <person name="Caler E."/>
            <person name="Walenz B."/>
            <person name="Inman J."/>
            <person name="Schobel S."/>
            <person name="Galinsky K."/>
            <person name="Amedeo P."/>
            <person name="Strausberg R."/>
        </authorList>
    </citation>
    <scope>NUCLEOTIDE SEQUENCE</scope>
    <source>
        <strain evidence="4">USDA</strain>
    </source>
</reference>
<evidence type="ECO:0000313" key="4">
    <source>
        <dbReference type="EMBL" id="EEB14329.1"/>
    </source>
</evidence>
<evidence type="ECO:0000259" key="3">
    <source>
        <dbReference type="Pfam" id="PF05057"/>
    </source>
</evidence>
<dbReference type="EnsemblMetazoa" id="PHUM293090-RA">
    <property type="protein sequence ID" value="PHUM293090-PA"/>
    <property type="gene ID" value="PHUM293090"/>
</dbReference>
<evidence type="ECO:0000256" key="2">
    <source>
        <dbReference type="SAM" id="MobiDB-lite"/>
    </source>
</evidence>
<dbReference type="VEuPathDB" id="VectorBase:PHUM293090"/>
<accession>E0VLS3</accession>
<evidence type="ECO:0000313" key="6">
    <source>
        <dbReference type="Proteomes" id="UP000009046"/>
    </source>
</evidence>
<protein>
    <recommendedName>
        <fullName evidence="3">DUF676 domain-containing protein</fullName>
    </recommendedName>
</protein>
<dbReference type="PANTHER" id="PTHR12482">
    <property type="entry name" value="LIPASE ROG1-RELATED-RELATED"/>
    <property type="match status" value="1"/>
</dbReference>
<proteinExistence type="inferred from homology"/>
<feature type="region of interest" description="Disordered" evidence="2">
    <location>
        <begin position="715"/>
        <end position="742"/>
    </location>
</feature>
<dbReference type="RefSeq" id="XP_002427067.1">
    <property type="nucleotide sequence ID" value="XM_002427022.1"/>
</dbReference>
<dbReference type="Proteomes" id="UP000009046">
    <property type="component" value="Unassembled WGS sequence"/>
</dbReference>
<dbReference type="eggNOG" id="KOG2205">
    <property type="taxonomic scope" value="Eukaryota"/>
</dbReference>
<gene>
    <name evidence="5" type="primary">8229700</name>
    <name evidence="4" type="ORF">Phum_PHUM293090</name>
</gene>
<reference evidence="5" key="3">
    <citation type="submission" date="2021-02" db="UniProtKB">
        <authorList>
            <consortium name="EnsemblMetazoa"/>
        </authorList>
    </citation>
    <scope>IDENTIFICATION</scope>
    <source>
        <strain evidence="5">USDA</strain>
    </source>
</reference>
<dbReference type="KEGG" id="phu:Phum_PHUM293090"/>
<dbReference type="OMA" id="TIHACLV"/>
<evidence type="ECO:0000256" key="1">
    <source>
        <dbReference type="ARBA" id="ARBA00007949"/>
    </source>
</evidence>
<feature type="region of interest" description="Disordered" evidence="2">
    <location>
        <begin position="803"/>
        <end position="822"/>
    </location>
</feature>
<dbReference type="Gene3D" id="3.40.50.1820">
    <property type="entry name" value="alpha/beta hydrolase"/>
    <property type="match status" value="1"/>
</dbReference>
<dbReference type="FunFam" id="3.40.50.1820:FF:000004">
    <property type="entry name" value="Protein FAM135A isoform a"/>
    <property type="match status" value="1"/>
</dbReference>
<dbReference type="SUPFAM" id="SSF53474">
    <property type="entry name" value="alpha/beta-Hydrolases"/>
    <property type="match status" value="1"/>
</dbReference>
<comment type="similarity">
    <text evidence="1">Belongs to the FAM135 family.</text>
</comment>
<dbReference type="FunCoup" id="E0VLS3">
    <property type="interactions" value="135"/>
</dbReference>
<keyword evidence="6" id="KW-1185">Reference proteome</keyword>
<feature type="compositionally biased region" description="Low complexity" evidence="2">
    <location>
        <begin position="719"/>
        <end position="736"/>
    </location>
</feature>
<feature type="domain" description="DUF676" evidence="3">
    <location>
        <begin position="1001"/>
        <end position="1193"/>
    </location>
</feature>
<dbReference type="HOGENOM" id="CLU_003176_0_0_1"/>
<evidence type="ECO:0000313" key="5">
    <source>
        <dbReference type="EnsemblMetazoa" id="PHUM293090-PA"/>
    </source>
</evidence>
<dbReference type="InterPro" id="IPR044294">
    <property type="entry name" value="Lipase-like"/>
</dbReference>
<organism>
    <name type="scientific">Pediculus humanus subsp. corporis</name>
    <name type="common">Body louse</name>
    <dbReference type="NCBI Taxonomy" id="121224"/>
    <lineage>
        <taxon>Eukaryota</taxon>
        <taxon>Metazoa</taxon>
        <taxon>Ecdysozoa</taxon>
        <taxon>Arthropoda</taxon>
        <taxon>Hexapoda</taxon>
        <taxon>Insecta</taxon>
        <taxon>Pterygota</taxon>
        <taxon>Neoptera</taxon>
        <taxon>Paraneoptera</taxon>
        <taxon>Psocodea</taxon>
        <taxon>Troctomorpha</taxon>
        <taxon>Phthiraptera</taxon>
        <taxon>Anoplura</taxon>
        <taxon>Pediculidae</taxon>
        <taxon>Pediculus</taxon>
    </lineage>
</organism>
<dbReference type="InParanoid" id="E0VLS3"/>
<dbReference type="EMBL" id="AAZO01003397">
    <property type="status" value="NOT_ANNOTATED_CDS"/>
    <property type="molecule type" value="Genomic_DNA"/>
</dbReference>
<dbReference type="AlphaFoldDB" id="E0VLS3"/>
<dbReference type="Pfam" id="PF12394">
    <property type="entry name" value="DUF3657"/>
    <property type="match status" value="1"/>
</dbReference>
<dbReference type="InterPro" id="IPR029058">
    <property type="entry name" value="AB_hydrolase_fold"/>
</dbReference>
<dbReference type="OrthoDB" id="273452at2759"/>
<reference evidence="4" key="2">
    <citation type="submission" date="2007-04" db="EMBL/GenBank/DDBJ databases">
        <title>The genome of the human body louse.</title>
        <authorList>
            <consortium name="The Human Body Louse Genome Consortium"/>
            <person name="Kirkness E."/>
            <person name="Walenz B."/>
            <person name="Hass B."/>
            <person name="Bruggner R."/>
            <person name="Strausberg R."/>
        </authorList>
    </citation>
    <scope>NUCLEOTIDE SEQUENCE</scope>
    <source>
        <strain evidence="4">USDA</strain>
    </source>
</reference>
<dbReference type="CTD" id="8229700"/>
<dbReference type="EMBL" id="DS235281">
    <property type="protein sequence ID" value="EEB14329.1"/>
    <property type="molecule type" value="Genomic_DNA"/>
</dbReference>
<dbReference type="InterPro" id="IPR007751">
    <property type="entry name" value="DUF676_lipase-like"/>
</dbReference>
<dbReference type="GeneID" id="8229700"/>